<dbReference type="GO" id="GO:0005737">
    <property type="term" value="C:cytoplasm"/>
    <property type="evidence" value="ECO:0007669"/>
    <property type="project" value="UniProtKB-SubCell"/>
</dbReference>
<gene>
    <name evidence="11" type="ORF">SCL_2786</name>
</gene>
<comment type="catalytic activity">
    <reaction evidence="1 9">
        <text>[protein]-peptidylproline (omega=180) = [protein]-peptidylproline (omega=0)</text>
        <dbReference type="Rhea" id="RHEA:16237"/>
        <dbReference type="Rhea" id="RHEA-COMP:10747"/>
        <dbReference type="Rhea" id="RHEA-COMP:10748"/>
        <dbReference type="ChEBI" id="CHEBI:83833"/>
        <dbReference type="ChEBI" id="CHEBI:83834"/>
        <dbReference type="EC" id="5.2.1.8"/>
    </reaction>
</comment>
<keyword evidence="7 9" id="KW-0413">Isomerase</keyword>
<reference evidence="11 12" key="1">
    <citation type="submission" date="2015-05" db="EMBL/GenBank/DDBJ databases">
        <title>Complete genome sequence of a sulfur-oxidizing gammaproteobacterium strain HA5.</title>
        <authorList>
            <person name="Miura A."/>
            <person name="Kojima H."/>
            <person name="Fukui M."/>
        </authorList>
    </citation>
    <scope>NUCLEOTIDE SEQUENCE [LARGE SCALE GENOMIC DNA]</scope>
    <source>
        <strain evidence="11 12">HA5</strain>
    </source>
</reference>
<dbReference type="EMBL" id="AP014879">
    <property type="protein sequence ID" value="BAV35063.1"/>
    <property type="molecule type" value="Genomic_DNA"/>
</dbReference>
<comment type="similarity">
    <text evidence="3">Belongs to the FKBP-type PPIase family.</text>
</comment>
<dbReference type="EC" id="5.2.1.8" evidence="9"/>
<dbReference type="AlphaFoldDB" id="A0A1B4XJU3"/>
<dbReference type="Gene3D" id="3.10.50.40">
    <property type="match status" value="1"/>
</dbReference>
<dbReference type="GO" id="GO:0042026">
    <property type="term" value="P:protein refolding"/>
    <property type="evidence" value="ECO:0007669"/>
    <property type="project" value="UniProtKB-ARBA"/>
</dbReference>
<feature type="domain" description="PPIase FKBP-type" evidence="10">
    <location>
        <begin position="8"/>
        <end position="87"/>
    </location>
</feature>
<keyword evidence="6" id="KW-0143">Chaperone</keyword>
<dbReference type="SUPFAM" id="SSF54534">
    <property type="entry name" value="FKBP-like"/>
    <property type="match status" value="1"/>
</dbReference>
<evidence type="ECO:0000256" key="5">
    <source>
        <dbReference type="ARBA" id="ARBA00023110"/>
    </source>
</evidence>
<sequence length="161" mass="17689">MTAVVAKNKVISLIYVVRNEKGEIFEYRDLPVSYVHGSGTDLFPKIEQALEGRAVGDRVAVQLTPADAFGDRDPKLTFTDDIENAPPELRRVGAEFEAQNAKGESIMLTVTRIEGDRITVDANHPLAGQNISFEVTVQDIRDATPEEIRDGRPAGDLPTLQ</sequence>
<dbReference type="PANTHER" id="PTHR47861:SF3">
    <property type="entry name" value="FKBP-TYPE PEPTIDYL-PROLYL CIS-TRANS ISOMERASE SLYD"/>
    <property type="match status" value="1"/>
</dbReference>
<organism evidence="11 12">
    <name type="scientific">Sulfuricaulis limicola</name>
    <dbReference type="NCBI Taxonomy" id="1620215"/>
    <lineage>
        <taxon>Bacteria</taxon>
        <taxon>Pseudomonadati</taxon>
        <taxon>Pseudomonadota</taxon>
        <taxon>Gammaproteobacteria</taxon>
        <taxon>Acidiferrobacterales</taxon>
        <taxon>Acidiferrobacteraceae</taxon>
        <taxon>Sulfuricaulis</taxon>
    </lineage>
</organism>
<evidence type="ECO:0000313" key="11">
    <source>
        <dbReference type="EMBL" id="BAV35063.1"/>
    </source>
</evidence>
<evidence type="ECO:0000256" key="4">
    <source>
        <dbReference type="ARBA" id="ARBA00022490"/>
    </source>
</evidence>
<dbReference type="RefSeq" id="WP_096361746.1">
    <property type="nucleotide sequence ID" value="NZ_AP014879.1"/>
</dbReference>
<evidence type="ECO:0000256" key="6">
    <source>
        <dbReference type="ARBA" id="ARBA00023186"/>
    </source>
</evidence>
<keyword evidence="5 9" id="KW-0697">Rotamase</keyword>
<keyword evidence="4" id="KW-0963">Cytoplasm</keyword>
<dbReference type="InterPro" id="IPR046357">
    <property type="entry name" value="PPIase_dom_sf"/>
</dbReference>
<evidence type="ECO:0000256" key="8">
    <source>
        <dbReference type="ARBA" id="ARBA00037071"/>
    </source>
</evidence>
<evidence type="ECO:0000259" key="10">
    <source>
        <dbReference type="PROSITE" id="PS50059"/>
    </source>
</evidence>
<dbReference type="KEGG" id="slim:SCL_2786"/>
<dbReference type="OrthoDB" id="9808891at2"/>
<evidence type="ECO:0000256" key="3">
    <source>
        <dbReference type="ARBA" id="ARBA00006577"/>
    </source>
</evidence>
<keyword evidence="12" id="KW-1185">Reference proteome</keyword>
<evidence type="ECO:0000313" key="12">
    <source>
        <dbReference type="Proteomes" id="UP000243180"/>
    </source>
</evidence>
<dbReference type="PANTHER" id="PTHR47861">
    <property type="entry name" value="FKBP-TYPE PEPTIDYL-PROLYL CIS-TRANS ISOMERASE SLYD"/>
    <property type="match status" value="1"/>
</dbReference>
<name>A0A1B4XJU3_9GAMM</name>
<dbReference type="InParanoid" id="A0A1B4XJU3"/>
<proteinExistence type="inferred from homology"/>
<evidence type="ECO:0000256" key="2">
    <source>
        <dbReference type="ARBA" id="ARBA00004496"/>
    </source>
</evidence>
<comment type="subcellular location">
    <subcellularLocation>
        <location evidence="2">Cytoplasm</location>
    </subcellularLocation>
</comment>
<protein>
    <recommendedName>
        <fullName evidence="9">peptidylprolyl isomerase</fullName>
        <ecNumber evidence="9">5.2.1.8</ecNumber>
    </recommendedName>
</protein>
<evidence type="ECO:0000256" key="7">
    <source>
        <dbReference type="ARBA" id="ARBA00023235"/>
    </source>
</evidence>
<evidence type="ECO:0000256" key="1">
    <source>
        <dbReference type="ARBA" id="ARBA00000971"/>
    </source>
</evidence>
<dbReference type="PROSITE" id="PS50059">
    <property type="entry name" value="FKBP_PPIASE"/>
    <property type="match status" value="1"/>
</dbReference>
<dbReference type="GO" id="GO:0003755">
    <property type="term" value="F:peptidyl-prolyl cis-trans isomerase activity"/>
    <property type="evidence" value="ECO:0007669"/>
    <property type="project" value="UniProtKB-KW"/>
</dbReference>
<dbReference type="InterPro" id="IPR001179">
    <property type="entry name" value="PPIase_FKBP_dom"/>
</dbReference>
<evidence type="ECO:0000256" key="9">
    <source>
        <dbReference type="PROSITE-ProRule" id="PRU00277"/>
    </source>
</evidence>
<accession>A0A1B4XJU3</accession>
<dbReference type="Proteomes" id="UP000243180">
    <property type="component" value="Chromosome"/>
</dbReference>
<comment type="function">
    <text evidence="8">Also involved in hydrogenase metallocenter assembly, probably by participating in the nickel insertion step. This function in hydrogenase biosynthesis requires chaperone activity and the presence of the metal-binding domain, but not PPIase activity.</text>
</comment>